<name>A0A9D8PRL9_9DELT</name>
<reference evidence="2" key="1">
    <citation type="journal article" date="2021" name="Environ. Microbiol.">
        <title>Genomic characterization of three novel Desulfobacterota classes expand the metabolic and phylogenetic diversity of the phylum.</title>
        <authorList>
            <person name="Murphy C.L."/>
            <person name="Biggerstaff J."/>
            <person name="Eichhorn A."/>
            <person name="Ewing E."/>
            <person name="Shahan R."/>
            <person name="Soriano D."/>
            <person name="Stewart S."/>
            <person name="VanMol K."/>
            <person name="Walker R."/>
            <person name="Walters P."/>
            <person name="Elshahed M.S."/>
            <person name="Youssef N.H."/>
        </authorList>
    </citation>
    <scope>NUCLEOTIDE SEQUENCE</scope>
    <source>
        <strain evidence="2">Zod_Metabat.24</strain>
    </source>
</reference>
<protein>
    <recommendedName>
        <fullName evidence="1">Nucleotide modification associated domain-containing protein</fullName>
    </recommendedName>
</protein>
<reference evidence="2" key="2">
    <citation type="submission" date="2021-01" db="EMBL/GenBank/DDBJ databases">
        <authorList>
            <person name="Hahn C.R."/>
            <person name="Youssef N.H."/>
            <person name="Elshahed M."/>
        </authorList>
    </citation>
    <scope>NUCLEOTIDE SEQUENCE</scope>
    <source>
        <strain evidence="2">Zod_Metabat.24</strain>
    </source>
</reference>
<comment type="caution">
    <text evidence="2">The sequence shown here is derived from an EMBL/GenBank/DDBJ whole genome shotgun (WGS) entry which is preliminary data.</text>
</comment>
<dbReference type="AlphaFoldDB" id="A0A9D8PRL9"/>
<proteinExistence type="predicted"/>
<dbReference type="Proteomes" id="UP000809273">
    <property type="component" value="Unassembled WGS sequence"/>
</dbReference>
<feature type="domain" description="Nucleotide modification associated" evidence="1">
    <location>
        <begin position="6"/>
        <end position="190"/>
    </location>
</feature>
<organism evidence="2 3">
    <name type="scientific">Candidatus Zymogenus saltonus</name>
    <dbReference type="NCBI Taxonomy" id="2844893"/>
    <lineage>
        <taxon>Bacteria</taxon>
        <taxon>Deltaproteobacteria</taxon>
        <taxon>Candidatus Zymogenia</taxon>
        <taxon>Candidatus Zymogeniales</taxon>
        <taxon>Candidatus Zymogenaceae</taxon>
        <taxon>Candidatus Zymogenus</taxon>
    </lineage>
</organism>
<evidence type="ECO:0000259" key="1">
    <source>
        <dbReference type="Pfam" id="PF18754"/>
    </source>
</evidence>
<evidence type="ECO:0000313" key="3">
    <source>
        <dbReference type="Proteomes" id="UP000809273"/>
    </source>
</evidence>
<accession>A0A9D8PRL9</accession>
<dbReference type="InterPro" id="IPR041135">
    <property type="entry name" value="Nmad3"/>
</dbReference>
<dbReference type="EMBL" id="JAFGIX010000071">
    <property type="protein sequence ID" value="MBN1574280.1"/>
    <property type="molecule type" value="Genomic_DNA"/>
</dbReference>
<sequence length="246" mass="28413">MKEGLLVRVGIDGTSKSGKWNAPVDTETGRFLYIPILEGENAIFKEGLERKYDELIPEVKKFYQDCGCVFGFPDRLYDQSMHLDPDFENLTYGDQGKKGARIYKMNPGDFLVFYAGLRSIDSSHRELVYAIIGIYIIDKKMEAESVIKDHWHENAHTRRTIIKAGDIIVKAKKGVSGRLERCIPIGEWRENAYRVKEDILEKWGGISAKNGYIQRSGTLPHFKNPERFYAWFKKQNVRLIKRNVCN</sequence>
<gene>
    <name evidence="2" type="ORF">JW984_13865</name>
</gene>
<dbReference type="Pfam" id="PF18754">
    <property type="entry name" value="Nmad3"/>
    <property type="match status" value="1"/>
</dbReference>
<evidence type="ECO:0000313" key="2">
    <source>
        <dbReference type="EMBL" id="MBN1574280.1"/>
    </source>
</evidence>